<dbReference type="AlphaFoldDB" id="A0A655F217"/>
<evidence type="ECO:0000313" key="3">
    <source>
        <dbReference type="EMBL" id="CKS25113.1"/>
    </source>
</evidence>
<dbReference type="EMBL" id="CNGE01000228">
    <property type="protein sequence ID" value="CKS25113.1"/>
    <property type="molecule type" value="Genomic_DNA"/>
</dbReference>
<evidence type="ECO:0000313" key="2">
    <source>
        <dbReference type="EMBL" id="CFE35095.1"/>
    </source>
</evidence>
<evidence type="ECO:0000256" key="1">
    <source>
        <dbReference type="SAM" id="MobiDB-lite"/>
    </source>
</evidence>
<dbReference type="Proteomes" id="UP000048289">
    <property type="component" value="Unassembled WGS sequence"/>
</dbReference>
<feature type="compositionally biased region" description="Basic residues" evidence="1">
    <location>
        <begin position="60"/>
        <end position="80"/>
    </location>
</feature>
<sequence length="201" mass="21882">MPQVFLGVIARRPTPPQQRHHPGGGSLRQPGQLEVQDVPAAQQLMRQLTQQPATLGHPAQRAKCRRRRHRHDHRLGKRAVGHGGQAGSGDRAPVVADDHIALGATGSRAHPQGVVHQRTDVIAAVGRNRRRRITTHERRHDVPAGLGQPGCDLAPPVGGIRKAVQAQRNWRAGRPPGQGFQVAVGTLHVNPVWFSHCRPPC</sequence>
<reference evidence="4 5" key="1">
    <citation type="submission" date="2015-03" db="EMBL/GenBank/DDBJ databases">
        <authorList>
            <consortium name="Pathogen Informatics"/>
        </authorList>
    </citation>
    <scope>NUCLEOTIDE SEQUENCE [LARGE SCALE GENOMIC DNA]</scope>
    <source>
        <strain evidence="3 5">Bir 172</strain>
        <strain evidence="2 4">G09901357</strain>
    </source>
</reference>
<proteinExistence type="predicted"/>
<organism evidence="2 4">
    <name type="scientific">Mycobacterium tuberculosis</name>
    <dbReference type="NCBI Taxonomy" id="1773"/>
    <lineage>
        <taxon>Bacteria</taxon>
        <taxon>Bacillati</taxon>
        <taxon>Actinomycetota</taxon>
        <taxon>Actinomycetes</taxon>
        <taxon>Mycobacteriales</taxon>
        <taxon>Mycobacteriaceae</taxon>
        <taxon>Mycobacterium</taxon>
        <taxon>Mycobacterium tuberculosis complex</taxon>
    </lineage>
</organism>
<dbReference type="Proteomes" id="UP000048948">
    <property type="component" value="Unassembled WGS sequence"/>
</dbReference>
<name>A0A655F217_MYCTX</name>
<protein>
    <submittedName>
        <fullName evidence="2">Uncharacterized protein</fullName>
    </submittedName>
</protein>
<dbReference type="EMBL" id="CFOE01000014">
    <property type="protein sequence ID" value="CFE35095.1"/>
    <property type="molecule type" value="Genomic_DNA"/>
</dbReference>
<feature type="region of interest" description="Disordered" evidence="1">
    <location>
        <begin position="50"/>
        <end position="91"/>
    </location>
</feature>
<evidence type="ECO:0000313" key="4">
    <source>
        <dbReference type="Proteomes" id="UP000048289"/>
    </source>
</evidence>
<feature type="region of interest" description="Disordered" evidence="1">
    <location>
        <begin position="9"/>
        <end position="31"/>
    </location>
</feature>
<accession>A0A655F217</accession>
<evidence type="ECO:0000313" key="5">
    <source>
        <dbReference type="Proteomes" id="UP000048948"/>
    </source>
</evidence>
<gene>
    <name evidence="2" type="ORF">ERS007681_00216</name>
    <name evidence="3" type="ORF">ERS027646_01527</name>
</gene>